<accession>A0ABT4PMC7</accession>
<dbReference type="CDD" id="cd00009">
    <property type="entry name" value="AAA"/>
    <property type="match status" value="1"/>
</dbReference>
<protein>
    <submittedName>
        <fullName evidence="2">EVE domain-containing protein</fullName>
    </submittedName>
</protein>
<dbReference type="Gene3D" id="3.10.590.10">
    <property type="entry name" value="ph1033 like domains"/>
    <property type="match status" value="1"/>
</dbReference>
<dbReference type="InterPro" id="IPR027417">
    <property type="entry name" value="P-loop_NTPase"/>
</dbReference>
<dbReference type="Pfam" id="PF07728">
    <property type="entry name" value="AAA_5"/>
    <property type="match status" value="1"/>
</dbReference>
<gene>
    <name evidence="2" type="ORF">O6P37_02095</name>
</gene>
<dbReference type="Gene3D" id="3.40.50.300">
    <property type="entry name" value="P-loop containing nucleotide triphosphate hydrolases"/>
    <property type="match status" value="1"/>
</dbReference>
<dbReference type="InterPro" id="IPR052934">
    <property type="entry name" value="Methyl-DNA_Rec/Restrict_Enz"/>
</dbReference>
<dbReference type="InterPro" id="IPR011704">
    <property type="entry name" value="ATPase_dyneun-rel_AAA"/>
</dbReference>
<evidence type="ECO:0000313" key="2">
    <source>
        <dbReference type="EMBL" id="MCZ8377646.1"/>
    </source>
</evidence>
<dbReference type="Pfam" id="PF12102">
    <property type="entry name" value="MrcB_N"/>
    <property type="match status" value="1"/>
</dbReference>
<name>A0ABT4PMC7_9MYCO</name>
<dbReference type="SUPFAM" id="SSF88697">
    <property type="entry name" value="PUA domain-like"/>
    <property type="match status" value="1"/>
</dbReference>
<dbReference type="EMBL" id="JAPZPY010000001">
    <property type="protein sequence ID" value="MCZ8377646.1"/>
    <property type="molecule type" value="Genomic_DNA"/>
</dbReference>
<dbReference type="InterPro" id="IPR002740">
    <property type="entry name" value="EVE_domain"/>
</dbReference>
<sequence length="941" mass="106101">MNDARSADDVWAEIQAKCRERQALGEPVPTLVDETNNYIVDVGEKWIERRSDKPNSDSGTSKIEKPLIDRIWRELLETGEAGYIASEYRFAWALVGRLIDGIGFERDPFRLIITDRDLAMRAYLPSTNRRATSNHGGLGNVLKAVMAELQQRVGGTHDPHELEHLVAIAGPASVKTVYPDAGTVIGRTGIGTAADVPWIGVFPPGASGSAQSGCYLVYLFAKDGSSVYLSLNQGTETMRGGKTPLQKRSLDMRTILGDLATGSRLQVEIDLRSKAQRPQRYEAGSAIALQYKSSEMPSDDQLSKDLQYMYERLSLVVEANPPFDPEVEPTHLLFKWNADRRPSTIEDHRQIAVEHDSVWWGRFAGPETSRVATKRIQLLKDQMQIGFPTYAFLHRRGETWRTSILEVTDVAGDVSNDMRFPDYYTPAECNFFVRITDFEQLPSDWPLDHLVLANYPDPQHVPGALSNQTSPMSVFERFDPADPDRNRRRLVDTSSGATTVQPDMASEHRVWIFQANPRMYDLVGFLEKPSTQPGSVDEWALRQHSKEVSDGDTVLLWSAGEKAGIYASGTILGSPFERPKQSWEGESAPETGLAINFRLEHMLLDRPVLRQELINHPVLRNLLIIRQPAGTNFPVTEEQWEALRPMLEPVEGAPVIPVSPADPAIDLDWLLRETLWQEDDLLEVIDTLRARRPQVIFAGPPGTGKTWVAERIGRYLAGGRADAVHIVQFHPTYAYEDFVEGLRPVLREGQVVFDVIPGRLMSVAKQAEQVDHPVVLVIDELNRANIPSVFGELLYLLEYRDKEISLLHRPRFSLPPNLYVIATMNTADRSIRSIDTALRRRFDIFDCPPRPDILDAYYSVGNTCAIGQLSAGLSVLNERLTDQLDRHHTIGHSFLMKPKMGITDLRRTWERQIKPLIDEYFFDQPDIADTFVLEELWAVSE</sequence>
<dbReference type="SUPFAM" id="SSF52540">
    <property type="entry name" value="P-loop containing nucleoside triphosphate hydrolases"/>
    <property type="match status" value="1"/>
</dbReference>
<feature type="domain" description="AAA+ ATPase" evidence="1">
    <location>
        <begin position="691"/>
        <end position="848"/>
    </location>
</feature>
<dbReference type="Gene3D" id="3.30.920.90">
    <property type="match status" value="1"/>
</dbReference>
<dbReference type="InterPro" id="IPR021961">
    <property type="entry name" value="McrB_DNA-bd"/>
</dbReference>
<evidence type="ECO:0000259" key="1">
    <source>
        <dbReference type="SMART" id="SM00382"/>
    </source>
</evidence>
<keyword evidence="3" id="KW-1185">Reference proteome</keyword>
<evidence type="ECO:0000313" key="3">
    <source>
        <dbReference type="Proteomes" id="UP001142153"/>
    </source>
</evidence>
<dbReference type="InterPro" id="IPR015947">
    <property type="entry name" value="PUA-like_sf"/>
</dbReference>
<proteinExistence type="predicted"/>
<reference evidence="2" key="1">
    <citation type="submission" date="2022-12" db="EMBL/GenBank/DDBJ databases">
        <authorList>
            <person name="Deng Y."/>
            <person name="Zhang Y.-Q."/>
        </authorList>
    </citation>
    <scope>NUCLEOTIDE SEQUENCE</scope>
    <source>
        <strain evidence="2">CPCC 205372</strain>
    </source>
</reference>
<dbReference type="SMART" id="SM00382">
    <property type="entry name" value="AAA"/>
    <property type="match status" value="1"/>
</dbReference>
<dbReference type="PANTHER" id="PTHR37291:SF1">
    <property type="entry name" value="TYPE IV METHYL-DIRECTED RESTRICTION ENZYME ECOKMCRB SUBUNIT"/>
    <property type="match status" value="1"/>
</dbReference>
<dbReference type="Proteomes" id="UP001142153">
    <property type="component" value="Unassembled WGS sequence"/>
</dbReference>
<dbReference type="RefSeq" id="WP_269892507.1">
    <property type="nucleotide sequence ID" value="NZ_JAPZPY010000001.1"/>
</dbReference>
<dbReference type="Pfam" id="PF01878">
    <property type="entry name" value="EVE"/>
    <property type="match status" value="1"/>
</dbReference>
<comment type="caution">
    <text evidence="2">The sequence shown here is derived from an EMBL/GenBank/DDBJ whole genome shotgun (WGS) entry which is preliminary data.</text>
</comment>
<dbReference type="InterPro" id="IPR003593">
    <property type="entry name" value="AAA+_ATPase"/>
</dbReference>
<organism evidence="2 3">
    <name type="scientific">Mycobacterium hippophais</name>
    <dbReference type="NCBI Taxonomy" id="3016340"/>
    <lineage>
        <taxon>Bacteria</taxon>
        <taxon>Bacillati</taxon>
        <taxon>Actinomycetota</taxon>
        <taxon>Actinomycetes</taxon>
        <taxon>Mycobacteriales</taxon>
        <taxon>Mycobacteriaceae</taxon>
        <taxon>Mycobacterium</taxon>
    </lineage>
</organism>
<dbReference type="PANTHER" id="PTHR37291">
    <property type="entry name" value="5-METHYLCYTOSINE-SPECIFIC RESTRICTION ENZYME B"/>
    <property type="match status" value="1"/>
</dbReference>